<dbReference type="FunCoup" id="Q6CIH9">
    <property type="interactions" value="332"/>
</dbReference>
<keyword evidence="10" id="KW-0175">Coiled coil</keyword>
<evidence type="ECO:0000256" key="5">
    <source>
        <dbReference type="ARBA" id="ARBA00022781"/>
    </source>
</evidence>
<evidence type="ECO:0000256" key="3">
    <source>
        <dbReference type="ARBA" id="ARBA00022448"/>
    </source>
</evidence>
<dbReference type="InParanoid" id="Q6CIH9"/>
<comment type="similarity">
    <text evidence="2 9">Belongs to the V-ATPase 116 kDa subunit family.</text>
</comment>
<dbReference type="EMBL" id="CR382126">
    <property type="protein sequence ID" value="CAG98968.1"/>
    <property type="molecule type" value="Genomic_DNA"/>
</dbReference>
<feature type="transmembrane region" description="Helical" evidence="9">
    <location>
        <begin position="668"/>
        <end position="687"/>
    </location>
</feature>
<evidence type="ECO:0000256" key="1">
    <source>
        <dbReference type="ARBA" id="ARBA00004141"/>
    </source>
</evidence>
<keyword evidence="4 9" id="KW-0812">Transmembrane</keyword>
<evidence type="ECO:0000256" key="9">
    <source>
        <dbReference type="RuleBase" id="RU361189"/>
    </source>
</evidence>
<keyword evidence="3 9" id="KW-0813">Transport</keyword>
<sequence>MSNPEYLTLDCAEEAIFRSADMTYVELYIPSEISREVVCILGNMGAIMFKDMNAGVSAFQRGHVNQIRKYDDIDRLVQYLITVSERHKDATWKYTYHPVDVDDPMGTFGSSTKMILESLNHHTIDTINDVSDDIVQFEARVRQLDESLIHLKRRLNVLIEERHVVFETGRFLEVNPNIGGRIRSSMDVEEFNLSADQETQSDQLSDFSFDLDTDEPTRNSMELAYHNKFMLTGSISRAKVAILNKILWRILRGNLFFHNIPIEQKLLEGDELIEKDCFIVFTHGDVLLKRVRKVVESLNGTLFPISTSHSTIQALNDKITDLEQICTTTEQTLHTELLIVNDQLPIWNVLVKREKYIYATLNLFRQESQAVVAEGWVPSSRLDAVRNSLRDFGEVSASASTAVLNVISTNKSPPTYHKTNKFTEAFQNIVDAYGTATYKEVNPGLATIVTFPFMFAIMFGDLGHGFILTLCGLVLVLREKKFGQMKRDEIFDMAFSGRYVLLLMGLFSIYTGLLYNDIFSLSMTLFKSGWKWPSGFKEGDTIEATQVGVYPFGLDYAWHGTENALLFSNSYKMKLSILMGFIHMTYSFMFSLVNYRFKKSRVDIVGNFIPGLIFMQSIFGYLSWAIIYKWSKDWIKDNKPAPGLLNMLINMFLSPGVIEEPLFRGQSVLQIILLLAALVCVPWLLLYKPLVLKKLNQEAINKGYSDMHEQEIHERLQEAQENSEDTMVVADYSKEHEHASFNFGDIMIHQVIHTIEFCLNCISHTASYLRLWALSLAHAQLSTVLWTMTIANAFSPQNSGSPLAVAKVVLLFGMWFVLTVCILVLMEGTSAMLHALRLHWVEAMSKFFEGEGYAYEPFSFDKVEQQVGNNE</sequence>
<dbReference type="Pfam" id="PF01496">
    <property type="entry name" value="V_ATPase_I"/>
    <property type="match status" value="1"/>
</dbReference>
<comment type="function">
    <text evidence="9">Essential component of the vacuolar proton pump (V-ATPase), a multimeric enzyme that catalyzes the translocation of protons across the membranes. Required for assembly and activity of the V-ATPase.</text>
</comment>
<feature type="transmembrane region" description="Helical" evidence="9">
    <location>
        <begin position="771"/>
        <end position="791"/>
    </location>
</feature>
<keyword evidence="6 9" id="KW-1133">Transmembrane helix</keyword>
<evidence type="ECO:0000256" key="7">
    <source>
        <dbReference type="ARBA" id="ARBA00023065"/>
    </source>
</evidence>
<gene>
    <name evidence="11" type="ORF">KLLA0_F26477g</name>
</gene>
<feature type="transmembrane region" description="Helical" evidence="9">
    <location>
        <begin position="498"/>
        <end position="515"/>
    </location>
</feature>
<dbReference type="GO" id="GO:0000329">
    <property type="term" value="C:fungal-type vacuole membrane"/>
    <property type="evidence" value="ECO:0007669"/>
    <property type="project" value="TreeGrafter"/>
</dbReference>
<dbReference type="KEGG" id="kla:KLLA0_F26477g"/>
<evidence type="ECO:0000256" key="8">
    <source>
        <dbReference type="ARBA" id="ARBA00023136"/>
    </source>
</evidence>
<dbReference type="GO" id="GO:0007035">
    <property type="term" value="P:vacuolar acidification"/>
    <property type="evidence" value="ECO:0007669"/>
    <property type="project" value="TreeGrafter"/>
</dbReference>
<evidence type="ECO:0000256" key="2">
    <source>
        <dbReference type="ARBA" id="ARBA00009904"/>
    </source>
</evidence>
<dbReference type="GO" id="GO:0046961">
    <property type="term" value="F:proton-transporting ATPase activity, rotational mechanism"/>
    <property type="evidence" value="ECO:0007669"/>
    <property type="project" value="InterPro"/>
</dbReference>
<feature type="transmembrane region" description="Helical" evidence="9">
    <location>
        <begin position="803"/>
        <end position="826"/>
    </location>
</feature>
<dbReference type="HOGENOM" id="CLU_005230_0_0_1"/>
<feature type="coiled-coil region" evidence="10">
    <location>
        <begin position="127"/>
        <end position="161"/>
    </location>
</feature>
<name>Q6CIH9_KLULA</name>
<feature type="transmembrane region" description="Helical" evidence="9">
    <location>
        <begin position="575"/>
        <end position="593"/>
    </location>
</feature>
<keyword evidence="7 9" id="KW-0406">Ion transport</keyword>
<dbReference type="GO" id="GO:0051117">
    <property type="term" value="F:ATPase binding"/>
    <property type="evidence" value="ECO:0007669"/>
    <property type="project" value="TreeGrafter"/>
</dbReference>
<dbReference type="OMA" id="TYVQLYI"/>
<dbReference type="STRING" id="284590.Q6CIH9"/>
<dbReference type="PaxDb" id="284590-Q6CIH9"/>
<proteinExistence type="inferred from homology"/>
<evidence type="ECO:0000313" key="11">
    <source>
        <dbReference type="EMBL" id="CAG98968.1"/>
    </source>
</evidence>
<evidence type="ECO:0000313" key="12">
    <source>
        <dbReference type="Proteomes" id="UP000000598"/>
    </source>
</evidence>
<feature type="transmembrane region" description="Helical" evidence="9">
    <location>
        <begin position="453"/>
        <end position="477"/>
    </location>
</feature>
<evidence type="ECO:0000256" key="6">
    <source>
        <dbReference type="ARBA" id="ARBA00022989"/>
    </source>
</evidence>
<dbReference type="InterPro" id="IPR002490">
    <property type="entry name" value="V-ATPase_116kDa_su"/>
</dbReference>
<keyword evidence="12" id="KW-1185">Reference proteome</keyword>
<organism evidence="11 12">
    <name type="scientific">Kluyveromyces lactis (strain ATCC 8585 / CBS 2359 / DSM 70799 / NBRC 1267 / NRRL Y-1140 / WM37)</name>
    <name type="common">Yeast</name>
    <name type="synonym">Candida sphaerica</name>
    <dbReference type="NCBI Taxonomy" id="284590"/>
    <lineage>
        <taxon>Eukaryota</taxon>
        <taxon>Fungi</taxon>
        <taxon>Dikarya</taxon>
        <taxon>Ascomycota</taxon>
        <taxon>Saccharomycotina</taxon>
        <taxon>Saccharomycetes</taxon>
        <taxon>Saccharomycetales</taxon>
        <taxon>Saccharomycetaceae</taxon>
        <taxon>Kluyveromyces</taxon>
    </lineage>
</organism>
<comment type="subcellular location">
    <subcellularLocation>
        <location evidence="1">Membrane</location>
        <topology evidence="1">Multi-pass membrane protein</topology>
    </subcellularLocation>
</comment>
<protein>
    <recommendedName>
        <fullName evidence="9">V-type proton ATPase subunit a</fullName>
    </recommendedName>
</protein>
<reference evidence="11 12" key="1">
    <citation type="journal article" date="2004" name="Nature">
        <title>Genome evolution in yeasts.</title>
        <authorList>
            <consortium name="Genolevures"/>
            <person name="Dujon B."/>
            <person name="Sherman D."/>
            <person name="Fischer G."/>
            <person name="Durrens P."/>
            <person name="Casaregola S."/>
            <person name="Lafontaine I."/>
            <person name="de Montigny J."/>
            <person name="Marck C."/>
            <person name="Neuveglise C."/>
            <person name="Talla E."/>
            <person name="Goffard N."/>
            <person name="Frangeul L."/>
            <person name="Aigle M."/>
            <person name="Anthouard V."/>
            <person name="Babour A."/>
            <person name="Barbe V."/>
            <person name="Barnay S."/>
            <person name="Blanchin S."/>
            <person name="Beckerich J.M."/>
            <person name="Beyne E."/>
            <person name="Bleykasten C."/>
            <person name="Boisrame A."/>
            <person name="Boyer J."/>
            <person name="Cattolico L."/>
            <person name="Confanioleri F."/>
            <person name="de Daruvar A."/>
            <person name="Despons L."/>
            <person name="Fabre E."/>
            <person name="Fairhead C."/>
            <person name="Ferry-Dumazet H."/>
            <person name="Groppi A."/>
            <person name="Hantraye F."/>
            <person name="Hennequin C."/>
            <person name="Jauniaux N."/>
            <person name="Joyet P."/>
            <person name="Kachouri R."/>
            <person name="Kerrest A."/>
            <person name="Koszul R."/>
            <person name="Lemaire M."/>
            <person name="Lesur I."/>
            <person name="Ma L."/>
            <person name="Muller H."/>
            <person name="Nicaud J.M."/>
            <person name="Nikolski M."/>
            <person name="Oztas S."/>
            <person name="Ozier-Kalogeropoulos O."/>
            <person name="Pellenz S."/>
            <person name="Potier S."/>
            <person name="Richard G.F."/>
            <person name="Straub M.L."/>
            <person name="Suleau A."/>
            <person name="Swennene D."/>
            <person name="Tekaia F."/>
            <person name="Wesolowski-Louvel M."/>
            <person name="Westhof E."/>
            <person name="Wirth B."/>
            <person name="Zeniou-Meyer M."/>
            <person name="Zivanovic I."/>
            <person name="Bolotin-Fukuhara M."/>
            <person name="Thierry A."/>
            <person name="Bouchier C."/>
            <person name="Caudron B."/>
            <person name="Scarpelli C."/>
            <person name="Gaillardin C."/>
            <person name="Weissenbach J."/>
            <person name="Wincker P."/>
            <person name="Souciet J.L."/>
        </authorList>
    </citation>
    <scope>NUCLEOTIDE SEQUENCE [LARGE SCALE GENOMIC DNA]</scope>
    <source>
        <strain evidence="12">ATCC 8585 / CBS 2359 / DSM 70799 / NBRC 1267 / NRRL Y-1140 / WM37</strain>
    </source>
</reference>
<dbReference type="GO" id="GO:0000220">
    <property type="term" value="C:vacuolar proton-transporting V-type ATPase, V0 domain"/>
    <property type="evidence" value="ECO:0007669"/>
    <property type="project" value="InterPro"/>
</dbReference>
<keyword evidence="8 9" id="KW-0472">Membrane</keyword>
<dbReference type="PANTHER" id="PTHR11629">
    <property type="entry name" value="VACUOLAR PROTON ATPASES"/>
    <property type="match status" value="1"/>
</dbReference>
<dbReference type="PANTHER" id="PTHR11629:SF59">
    <property type="entry name" value="V-TYPE PROTON ATPASE SUBUNIT A, GOLGI ISOFORM"/>
    <property type="match status" value="1"/>
</dbReference>
<evidence type="ECO:0000256" key="4">
    <source>
        <dbReference type="ARBA" id="ARBA00022692"/>
    </source>
</evidence>
<dbReference type="PIRSF" id="PIRSF001293">
    <property type="entry name" value="ATP6V0A1"/>
    <property type="match status" value="1"/>
</dbReference>
<accession>Q6CIH9</accession>
<dbReference type="Proteomes" id="UP000000598">
    <property type="component" value="Chromosome F"/>
</dbReference>
<dbReference type="AlphaFoldDB" id="Q6CIH9"/>
<dbReference type="InterPro" id="IPR026028">
    <property type="entry name" value="V-type_ATPase_116kDa_su_euka"/>
</dbReference>
<keyword evidence="5 9" id="KW-0375">Hydrogen ion transport</keyword>
<evidence type="ECO:0000256" key="10">
    <source>
        <dbReference type="SAM" id="Coils"/>
    </source>
</evidence>
<feature type="transmembrane region" description="Helical" evidence="9">
    <location>
        <begin position="605"/>
        <end position="627"/>
    </location>
</feature>
<dbReference type="eggNOG" id="KOG2189">
    <property type="taxonomic scope" value="Eukaryota"/>
</dbReference>